<dbReference type="EMBL" id="QUSW01000001">
    <property type="protein sequence ID" value="RQP26419.1"/>
    <property type="molecule type" value="Genomic_DNA"/>
</dbReference>
<keyword evidence="2" id="KW-1185">Reference proteome</keyword>
<reference evidence="1 2" key="2">
    <citation type="submission" date="2018-12" db="EMBL/GenBank/DDBJ databases">
        <title>Rhizobacter gummiphilus sp. nov., a rubber-degrading bacterium isolated from the soil of a botanical garden in Japan.</title>
        <authorList>
            <person name="Shunsuke S.S."/>
        </authorList>
    </citation>
    <scope>NUCLEOTIDE SEQUENCE [LARGE SCALE GENOMIC DNA]</scope>
    <source>
        <strain evidence="1 2">S-16</strain>
    </source>
</reference>
<protein>
    <submittedName>
        <fullName evidence="1">Type III effector</fullName>
    </submittedName>
</protein>
<dbReference type="InterPro" id="IPR038604">
    <property type="entry name" value="HopJ_sf"/>
</dbReference>
<dbReference type="RefSeq" id="WP_124539102.1">
    <property type="nucleotide sequence ID" value="NZ_QUSW01000001.1"/>
</dbReference>
<dbReference type="Pfam" id="PF08888">
    <property type="entry name" value="HopJ"/>
    <property type="match status" value="1"/>
</dbReference>
<gene>
    <name evidence="1" type="ORF">DZC73_05240</name>
</gene>
<dbReference type="OrthoDB" id="9790826at2"/>
<dbReference type="Gene3D" id="3.20.160.10">
    <property type="entry name" value="vpa0580 domain like"/>
    <property type="match status" value="1"/>
</dbReference>
<organism evidence="1 2">
    <name type="scientific">Piscinibacter terrae</name>
    <dbReference type="NCBI Taxonomy" id="2496871"/>
    <lineage>
        <taxon>Bacteria</taxon>
        <taxon>Pseudomonadati</taxon>
        <taxon>Pseudomonadota</taxon>
        <taxon>Betaproteobacteria</taxon>
        <taxon>Burkholderiales</taxon>
        <taxon>Sphaerotilaceae</taxon>
        <taxon>Piscinibacter</taxon>
    </lineage>
</organism>
<proteinExistence type="predicted"/>
<evidence type="ECO:0000313" key="1">
    <source>
        <dbReference type="EMBL" id="RQP26419.1"/>
    </source>
</evidence>
<sequence length="115" mass="12631">MNLDTFLTKLQSAPASISFDDTMAAIASAYDFTPTAFTNGGLRNEAGQNSRSCQLFAFAKLQGLSPDQTLACYGAYYRDDVLKNPQGTDHMNIRNFMKHGWEGVGFEGEPLQPRA</sequence>
<dbReference type="InterPro" id="IPR014984">
    <property type="entry name" value="HopJ"/>
</dbReference>
<dbReference type="AlphaFoldDB" id="A0A3N7K075"/>
<accession>A0A3N7K075</accession>
<reference evidence="1 2" key="1">
    <citation type="submission" date="2018-08" db="EMBL/GenBank/DDBJ databases">
        <authorList>
            <person name="Khan S.A."/>
            <person name="Jeon C.O."/>
            <person name="Chun B.H."/>
            <person name="Jeong S.E."/>
        </authorList>
    </citation>
    <scope>NUCLEOTIDE SEQUENCE [LARGE SCALE GENOMIC DNA]</scope>
    <source>
        <strain evidence="1 2">S-16</strain>
    </source>
</reference>
<name>A0A3N7K075_9BURK</name>
<dbReference type="Proteomes" id="UP000267464">
    <property type="component" value="Unassembled WGS sequence"/>
</dbReference>
<comment type="caution">
    <text evidence="1">The sequence shown here is derived from an EMBL/GenBank/DDBJ whole genome shotgun (WGS) entry which is preliminary data.</text>
</comment>
<evidence type="ECO:0000313" key="2">
    <source>
        <dbReference type="Proteomes" id="UP000267464"/>
    </source>
</evidence>